<comment type="caution">
    <text evidence="2">The sequence shown here is derived from an EMBL/GenBank/DDBJ whole genome shotgun (WGS) entry which is preliminary data.</text>
</comment>
<feature type="compositionally biased region" description="Low complexity" evidence="1">
    <location>
        <begin position="61"/>
        <end position="77"/>
    </location>
</feature>
<protein>
    <submittedName>
        <fullName evidence="2">Uncharacterized protein</fullName>
    </submittedName>
</protein>
<keyword evidence="4" id="KW-1185">Reference proteome</keyword>
<dbReference type="Proteomes" id="UP000054805">
    <property type="component" value="Unassembled WGS sequence"/>
</dbReference>
<evidence type="ECO:0000313" key="3">
    <source>
        <dbReference type="EMBL" id="KRZ32100.1"/>
    </source>
</evidence>
<dbReference type="EMBL" id="JYDS01000333">
    <property type="protein sequence ID" value="KRZ13124.1"/>
    <property type="molecule type" value="Genomic_DNA"/>
</dbReference>
<evidence type="ECO:0000313" key="4">
    <source>
        <dbReference type="Proteomes" id="UP000054805"/>
    </source>
</evidence>
<name>A0A0V1HSI1_TRIPS</name>
<gene>
    <name evidence="2" type="ORF">T4B_8732</name>
    <name evidence="3" type="ORF">T4C_9987</name>
</gene>
<dbReference type="EMBL" id="JYDV01000113">
    <property type="protein sequence ID" value="KRZ32100.1"/>
    <property type="molecule type" value="Genomic_DNA"/>
</dbReference>
<reference evidence="4 5" key="1">
    <citation type="submission" date="2015-01" db="EMBL/GenBank/DDBJ databases">
        <title>Evolution of Trichinella species and genotypes.</title>
        <authorList>
            <person name="Korhonen P.K."/>
            <person name="Edoardo P."/>
            <person name="Giuseppe L.R."/>
            <person name="Gasser R.B."/>
        </authorList>
    </citation>
    <scope>NUCLEOTIDE SEQUENCE [LARGE SCALE GENOMIC DNA]</scope>
    <source>
        <strain evidence="3">ISS176</strain>
        <strain evidence="2">ISS588</strain>
    </source>
</reference>
<accession>A0A0V1HSI1</accession>
<evidence type="ECO:0000256" key="1">
    <source>
        <dbReference type="SAM" id="MobiDB-lite"/>
    </source>
</evidence>
<feature type="region of interest" description="Disordered" evidence="1">
    <location>
        <begin position="56"/>
        <end position="77"/>
    </location>
</feature>
<proteinExistence type="predicted"/>
<evidence type="ECO:0000313" key="2">
    <source>
        <dbReference type="EMBL" id="KRZ13124.1"/>
    </source>
</evidence>
<sequence>MSPSNFGRGKVFNFPGCDCGIEFTFSGNFASHVSYDSFPSKKVVAVTRVVDNSSANDHHFSCAASSSSSSGASSNAT</sequence>
<dbReference type="AlphaFoldDB" id="A0A0V1HSI1"/>
<dbReference type="Proteomes" id="UP000054826">
    <property type="component" value="Unassembled WGS sequence"/>
</dbReference>
<organism evidence="2 4">
    <name type="scientific">Trichinella pseudospiralis</name>
    <name type="common">Parasitic roundworm</name>
    <dbReference type="NCBI Taxonomy" id="6337"/>
    <lineage>
        <taxon>Eukaryota</taxon>
        <taxon>Metazoa</taxon>
        <taxon>Ecdysozoa</taxon>
        <taxon>Nematoda</taxon>
        <taxon>Enoplea</taxon>
        <taxon>Dorylaimia</taxon>
        <taxon>Trichinellida</taxon>
        <taxon>Trichinellidae</taxon>
        <taxon>Trichinella</taxon>
    </lineage>
</organism>
<evidence type="ECO:0000313" key="5">
    <source>
        <dbReference type="Proteomes" id="UP000054826"/>
    </source>
</evidence>